<organism evidence="1 2">
    <name type="scientific">Callosobruchus maculatus</name>
    <name type="common">Southern cowpea weevil</name>
    <name type="synonym">Pulse bruchid</name>
    <dbReference type="NCBI Taxonomy" id="64391"/>
    <lineage>
        <taxon>Eukaryota</taxon>
        <taxon>Metazoa</taxon>
        <taxon>Ecdysozoa</taxon>
        <taxon>Arthropoda</taxon>
        <taxon>Hexapoda</taxon>
        <taxon>Insecta</taxon>
        <taxon>Pterygota</taxon>
        <taxon>Neoptera</taxon>
        <taxon>Endopterygota</taxon>
        <taxon>Coleoptera</taxon>
        <taxon>Polyphaga</taxon>
        <taxon>Cucujiformia</taxon>
        <taxon>Chrysomeloidea</taxon>
        <taxon>Chrysomelidae</taxon>
        <taxon>Bruchinae</taxon>
        <taxon>Bruchini</taxon>
        <taxon>Callosobruchus</taxon>
    </lineage>
</organism>
<dbReference type="Proteomes" id="UP000410492">
    <property type="component" value="Unassembled WGS sequence"/>
</dbReference>
<gene>
    <name evidence="1" type="ORF">CALMAC_LOCUS5721</name>
</gene>
<sequence>MYPTLLLNHLLQTSHHAPVSCLGHHQQTTTSAQSSTISSIKGVL</sequence>
<reference evidence="1 2" key="1">
    <citation type="submission" date="2019-01" db="EMBL/GenBank/DDBJ databases">
        <authorList>
            <person name="Sayadi A."/>
        </authorList>
    </citation>
    <scope>NUCLEOTIDE SEQUENCE [LARGE SCALE GENOMIC DNA]</scope>
</reference>
<accession>A0A653C2G1</accession>
<name>A0A653C2G1_CALMS</name>
<proteinExistence type="predicted"/>
<dbReference type="AlphaFoldDB" id="A0A653C2G1"/>
<evidence type="ECO:0000313" key="1">
    <source>
        <dbReference type="EMBL" id="VEN42127.1"/>
    </source>
</evidence>
<evidence type="ECO:0000313" key="2">
    <source>
        <dbReference type="Proteomes" id="UP000410492"/>
    </source>
</evidence>
<keyword evidence="2" id="KW-1185">Reference proteome</keyword>
<dbReference type="EMBL" id="CAACVG010006845">
    <property type="protein sequence ID" value="VEN42127.1"/>
    <property type="molecule type" value="Genomic_DNA"/>
</dbReference>
<protein>
    <submittedName>
        <fullName evidence="1">Uncharacterized protein</fullName>
    </submittedName>
</protein>